<dbReference type="GO" id="GO:0004822">
    <property type="term" value="F:isoleucine-tRNA ligase activity"/>
    <property type="evidence" value="ECO:0007669"/>
    <property type="project" value="InterPro"/>
</dbReference>
<dbReference type="Pfam" id="PF00133">
    <property type="entry name" value="tRNA-synt_1"/>
    <property type="match status" value="1"/>
</dbReference>
<dbReference type="SUPFAM" id="SSF52374">
    <property type="entry name" value="Nucleotidylyl transferase"/>
    <property type="match status" value="1"/>
</dbReference>
<dbReference type="InterPro" id="IPR002301">
    <property type="entry name" value="Ile-tRNA-ligase"/>
</dbReference>
<feature type="domain" description="Aminoacyl-tRNA synthetase class Ia" evidence="7">
    <location>
        <begin position="3"/>
        <end position="57"/>
    </location>
</feature>
<feature type="non-terminal residue" evidence="8">
    <location>
        <position position="1"/>
    </location>
</feature>
<dbReference type="PRINTS" id="PR00984">
    <property type="entry name" value="TRNASYNTHILE"/>
</dbReference>
<evidence type="ECO:0000256" key="5">
    <source>
        <dbReference type="ARBA" id="ARBA00023146"/>
    </source>
</evidence>
<keyword evidence="1" id="KW-0436">Ligase</keyword>
<dbReference type="GO" id="GO:0006428">
    <property type="term" value="P:isoleucyl-tRNA aminoacylation"/>
    <property type="evidence" value="ECO:0007669"/>
    <property type="project" value="InterPro"/>
</dbReference>
<evidence type="ECO:0000256" key="4">
    <source>
        <dbReference type="ARBA" id="ARBA00022917"/>
    </source>
</evidence>
<reference evidence="8" key="1">
    <citation type="submission" date="2021-06" db="EMBL/GenBank/DDBJ databases">
        <authorList>
            <person name="Kallberg Y."/>
            <person name="Tangrot J."/>
            <person name="Rosling A."/>
        </authorList>
    </citation>
    <scope>NUCLEOTIDE SEQUENCE</scope>
    <source>
        <strain evidence="8">MT106</strain>
    </source>
</reference>
<dbReference type="AlphaFoldDB" id="A0A9N9HSY4"/>
<dbReference type="GO" id="GO:0005739">
    <property type="term" value="C:mitochondrion"/>
    <property type="evidence" value="ECO:0007669"/>
    <property type="project" value="TreeGrafter"/>
</dbReference>
<keyword evidence="9" id="KW-1185">Reference proteome</keyword>
<evidence type="ECO:0000256" key="1">
    <source>
        <dbReference type="ARBA" id="ARBA00022598"/>
    </source>
</evidence>
<dbReference type="GO" id="GO:0005524">
    <property type="term" value="F:ATP binding"/>
    <property type="evidence" value="ECO:0007669"/>
    <property type="project" value="UniProtKB-KW"/>
</dbReference>
<protein>
    <recommendedName>
        <fullName evidence="6">Isoleucyl-tRNA synthetase</fullName>
    </recommendedName>
</protein>
<gene>
    <name evidence="8" type="ORF">AGERDE_LOCUS13631</name>
</gene>
<dbReference type="OrthoDB" id="10264412at2759"/>
<keyword evidence="4" id="KW-0648">Protein biosynthesis</keyword>
<keyword evidence="5" id="KW-0030">Aminoacyl-tRNA synthetase</keyword>
<evidence type="ECO:0000313" key="8">
    <source>
        <dbReference type="EMBL" id="CAG8703564.1"/>
    </source>
</evidence>
<dbReference type="PANTHER" id="PTHR42765:SF1">
    <property type="entry name" value="ISOLEUCINE--TRNA LIGASE, MITOCHONDRIAL"/>
    <property type="match status" value="1"/>
</dbReference>
<sequence length="57" mass="6532">IIYKRGIDTMDVWFDSGVSWTLIEGMFKRSGGEPIADLYFEGSDQHRGWFQSSLLTS</sequence>
<dbReference type="EMBL" id="CAJVPL010018940">
    <property type="protein sequence ID" value="CAG8703564.1"/>
    <property type="molecule type" value="Genomic_DNA"/>
</dbReference>
<evidence type="ECO:0000256" key="2">
    <source>
        <dbReference type="ARBA" id="ARBA00022741"/>
    </source>
</evidence>
<dbReference type="InterPro" id="IPR014729">
    <property type="entry name" value="Rossmann-like_a/b/a_fold"/>
</dbReference>
<evidence type="ECO:0000256" key="3">
    <source>
        <dbReference type="ARBA" id="ARBA00022840"/>
    </source>
</evidence>
<keyword evidence="2" id="KW-0547">Nucleotide-binding</keyword>
<dbReference type="PANTHER" id="PTHR42765">
    <property type="entry name" value="SOLEUCYL-TRNA SYNTHETASE"/>
    <property type="match status" value="1"/>
</dbReference>
<feature type="non-terminal residue" evidence="8">
    <location>
        <position position="57"/>
    </location>
</feature>
<dbReference type="GO" id="GO:0032543">
    <property type="term" value="P:mitochondrial translation"/>
    <property type="evidence" value="ECO:0007669"/>
    <property type="project" value="TreeGrafter"/>
</dbReference>
<organism evidence="8 9">
    <name type="scientific">Ambispora gerdemannii</name>
    <dbReference type="NCBI Taxonomy" id="144530"/>
    <lineage>
        <taxon>Eukaryota</taxon>
        <taxon>Fungi</taxon>
        <taxon>Fungi incertae sedis</taxon>
        <taxon>Mucoromycota</taxon>
        <taxon>Glomeromycotina</taxon>
        <taxon>Glomeromycetes</taxon>
        <taxon>Archaeosporales</taxon>
        <taxon>Ambisporaceae</taxon>
        <taxon>Ambispora</taxon>
    </lineage>
</organism>
<keyword evidence="3" id="KW-0067">ATP-binding</keyword>
<dbReference type="InterPro" id="IPR050081">
    <property type="entry name" value="Ile-tRNA_ligase"/>
</dbReference>
<dbReference type="Gene3D" id="3.40.50.620">
    <property type="entry name" value="HUPs"/>
    <property type="match status" value="1"/>
</dbReference>
<proteinExistence type="predicted"/>
<name>A0A9N9HSY4_9GLOM</name>
<comment type="caution">
    <text evidence="8">The sequence shown here is derived from an EMBL/GenBank/DDBJ whole genome shotgun (WGS) entry which is preliminary data.</text>
</comment>
<evidence type="ECO:0000313" key="9">
    <source>
        <dbReference type="Proteomes" id="UP000789831"/>
    </source>
</evidence>
<evidence type="ECO:0000256" key="6">
    <source>
        <dbReference type="ARBA" id="ARBA00032665"/>
    </source>
</evidence>
<accession>A0A9N9HSY4</accession>
<dbReference type="Proteomes" id="UP000789831">
    <property type="component" value="Unassembled WGS sequence"/>
</dbReference>
<dbReference type="InterPro" id="IPR002300">
    <property type="entry name" value="aa-tRNA-synth_Ia"/>
</dbReference>
<evidence type="ECO:0000259" key="7">
    <source>
        <dbReference type="Pfam" id="PF00133"/>
    </source>
</evidence>